<keyword evidence="13" id="KW-1185">Reference proteome</keyword>
<reference evidence="12" key="1">
    <citation type="submission" date="2021-12" db="EMBL/GenBank/DDBJ databases">
        <authorList>
            <person name="King R."/>
        </authorList>
    </citation>
    <scope>NUCLEOTIDE SEQUENCE</scope>
</reference>
<keyword evidence="7 10" id="KW-1133">Transmembrane helix</keyword>
<dbReference type="InterPro" id="IPR029052">
    <property type="entry name" value="Metallo-depent_PP-like"/>
</dbReference>
<keyword evidence="8 10" id="KW-0472">Membrane</keyword>
<accession>A0ABN8B6A3</accession>
<evidence type="ECO:0000256" key="2">
    <source>
        <dbReference type="ARBA" id="ARBA00004141"/>
    </source>
</evidence>
<comment type="cofactor">
    <cofactor evidence="1">
        <name>Mn(2+)</name>
        <dbReference type="ChEBI" id="CHEBI:29035"/>
    </cofactor>
</comment>
<evidence type="ECO:0000256" key="3">
    <source>
        <dbReference type="ARBA" id="ARBA00008895"/>
    </source>
</evidence>
<proteinExistence type="inferred from homology"/>
<evidence type="ECO:0000259" key="11">
    <source>
        <dbReference type="Pfam" id="PF00149"/>
    </source>
</evidence>
<evidence type="ECO:0000256" key="8">
    <source>
        <dbReference type="ARBA" id="ARBA00023136"/>
    </source>
</evidence>
<comment type="subcellular location">
    <subcellularLocation>
        <location evidence="2">Membrane</location>
        <topology evidence="2">Multi-pass membrane protein</topology>
    </subcellularLocation>
</comment>
<evidence type="ECO:0000256" key="1">
    <source>
        <dbReference type="ARBA" id="ARBA00001936"/>
    </source>
</evidence>
<dbReference type="Pfam" id="PF00149">
    <property type="entry name" value="Metallophos"/>
    <property type="match status" value="1"/>
</dbReference>
<evidence type="ECO:0000313" key="12">
    <source>
        <dbReference type="EMBL" id="CAH0404962.1"/>
    </source>
</evidence>
<name>A0ABN8B6A3_CHISP</name>
<organism evidence="12 13">
    <name type="scientific">Chilo suppressalis</name>
    <name type="common">Asiatic rice borer moth</name>
    <dbReference type="NCBI Taxonomy" id="168631"/>
    <lineage>
        <taxon>Eukaryota</taxon>
        <taxon>Metazoa</taxon>
        <taxon>Ecdysozoa</taxon>
        <taxon>Arthropoda</taxon>
        <taxon>Hexapoda</taxon>
        <taxon>Insecta</taxon>
        <taxon>Pterygota</taxon>
        <taxon>Neoptera</taxon>
        <taxon>Endopterygota</taxon>
        <taxon>Lepidoptera</taxon>
        <taxon>Glossata</taxon>
        <taxon>Ditrysia</taxon>
        <taxon>Pyraloidea</taxon>
        <taxon>Crambidae</taxon>
        <taxon>Crambinae</taxon>
        <taxon>Chilo</taxon>
    </lineage>
</organism>
<keyword evidence="9" id="KW-0464">Manganese</keyword>
<evidence type="ECO:0000256" key="10">
    <source>
        <dbReference type="SAM" id="Phobius"/>
    </source>
</evidence>
<gene>
    <name evidence="12" type="ORF">CHILSU_LOCUS8310</name>
</gene>
<dbReference type="EMBL" id="OU963896">
    <property type="protein sequence ID" value="CAH0404962.1"/>
    <property type="molecule type" value="Genomic_DNA"/>
</dbReference>
<dbReference type="PANTHER" id="PTHR13315">
    <property type="entry name" value="METALLO PHOSPHOESTERASE RELATED"/>
    <property type="match status" value="1"/>
</dbReference>
<dbReference type="Gene3D" id="3.60.21.10">
    <property type="match status" value="1"/>
</dbReference>
<feature type="domain" description="Calcineurin-like phosphoesterase" evidence="11">
    <location>
        <begin position="61"/>
        <end position="315"/>
    </location>
</feature>
<sequence length="409" mass="47790">MFLKCRRWRHKLFFNIFPRFILGLAFIYIYCEYLIYYVTQIQCGWPTLSKNPTDNAEPLYVMVLADTHLLGSRNGHWLDKWRREWQMHRGFQTAMTLHHPDAVFVLGDLFDEGKWCPEKEFNNYVDRFHKLFKVPEGTTMYAVVGNHDIGFHYSKKLEREVRIAGPLKSDVFHRITPHLARRFESKFDAPPVRLVTIKGNHFVLINSMAMEGDGCSLCSRAVTEIDRISDIFKCSTGSALCKGKTKLDKYSRPIIMQHYPLYRESDNICTEPDAAPLPERNSLFEERWDCLSKESTEYLVESLRPRAVFGGHTHHSCVVRHSFVPTANHKIEFTEYTVPSFSWRNRLVPKYYLLTVTPDEVRVSKCGMPRERTMQVSAILMAISLLLYLRFSCANYTTFNYKHLTGKKV</sequence>
<dbReference type="PANTHER" id="PTHR13315:SF0">
    <property type="entry name" value="METALLOPHOSPHOESTERASE 1"/>
    <property type="match status" value="1"/>
</dbReference>
<dbReference type="Proteomes" id="UP001153292">
    <property type="component" value="Chromosome 3"/>
</dbReference>
<evidence type="ECO:0000256" key="4">
    <source>
        <dbReference type="ARBA" id="ARBA00022692"/>
    </source>
</evidence>
<evidence type="ECO:0000256" key="7">
    <source>
        <dbReference type="ARBA" id="ARBA00022989"/>
    </source>
</evidence>
<dbReference type="SUPFAM" id="SSF56300">
    <property type="entry name" value="Metallo-dependent phosphatases"/>
    <property type="match status" value="1"/>
</dbReference>
<comment type="similarity">
    <text evidence="3">Belongs to the metallophosphoesterase superfamily. MPPE1 family.</text>
</comment>
<keyword evidence="6" id="KW-0378">Hydrolase</keyword>
<protein>
    <recommendedName>
        <fullName evidence="11">Calcineurin-like phosphoesterase domain-containing protein</fullName>
    </recommendedName>
</protein>
<dbReference type="InterPro" id="IPR004843">
    <property type="entry name" value="Calcineurin-like_PHP"/>
</dbReference>
<evidence type="ECO:0000256" key="6">
    <source>
        <dbReference type="ARBA" id="ARBA00022801"/>
    </source>
</evidence>
<evidence type="ECO:0000256" key="9">
    <source>
        <dbReference type="ARBA" id="ARBA00023211"/>
    </source>
</evidence>
<dbReference type="InterPro" id="IPR033308">
    <property type="entry name" value="PGAP5/Cdc1/Ted1"/>
</dbReference>
<keyword evidence="4 10" id="KW-0812">Transmembrane</keyword>
<feature type="transmembrane region" description="Helical" evidence="10">
    <location>
        <begin position="374"/>
        <end position="391"/>
    </location>
</feature>
<keyword evidence="5" id="KW-0479">Metal-binding</keyword>
<evidence type="ECO:0000313" key="13">
    <source>
        <dbReference type="Proteomes" id="UP001153292"/>
    </source>
</evidence>
<evidence type="ECO:0000256" key="5">
    <source>
        <dbReference type="ARBA" id="ARBA00022723"/>
    </source>
</evidence>